<dbReference type="Pfam" id="PF08668">
    <property type="entry name" value="HDOD"/>
    <property type="match status" value="1"/>
</dbReference>
<dbReference type="Proteomes" id="UP001320119">
    <property type="component" value="Chromosome"/>
</dbReference>
<dbReference type="AlphaFoldDB" id="A0AAN1WFB2"/>
<dbReference type="EMBL" id="AP023086">
    <property type="protein sequence ID" value="BCD96549.1"/>
    <property type="molecule type" value="Genomic_DNA"/>
</dbReference>
<gene>
    <name evidence="2" type="ORF">MARGE09_P0749</name>
</gene>
<dbReference type="PANTHER" id="PTHR33525">
    <property type="match status" value="1"/>
</dbReference>
<accession>A0AAN1WFB2</accession>
<dbReference type="RefSeq" id="WP_236986044.1">
    <property type="nucleotide sequence ID" value="NZ_AP023086.1"/>
</dbReference>
<evidence type="ECO:0000313" key="2">
    <source>
        <dbReference type="EMBL" id="BCD96549.1"/>
    </source>
</evidence>
<dbReference type="Gene3D" id="1.10.3210.10">
    <property type="entry name" value="Hypothetical protein af1432"/>
    <property type="match status" value="1"/>
</dbReference>
<protein>
    <recommendedName>
        <fullName evidence="1">HDOD domain-containing protein</fullName>
    </recommendedName>
</protein>
<dbReference type="SUPFAM" id="SSF109604">
    <property type="entry name" value="HD-domain/PDEase-like"/>
    <property type="match status" value="1"/>
</dbReference>
<reference evidence="2 3" key="1">
    <citation type="journal article" date="2022" name="IScience">
        <title>An ultrasensitive nanofiber-based assay for enzymatic hydrolysis and deep-sea microbial degradation of cellulose.</title>
        <authorList>
            <person name="Tsudome M."/>
            <person name="Tachioka M."/>
            <person name="Miyazaki M."/>
            <person name="Uchimura K."/>
            <person name="Tsuda M."/>
            <person name="Takaki Y."/>
            <person name="Deguchi S."/>
        </authorList>
    </citation>
    <scope>NUCLEOTIDE SEQUENCE [LARGE SCALE GENOMIC DNA]</scope>
    <source>
        <strain evidence="2 3">GE09</strain>
    </source>
</reference>
<feature type="domain" description="HDOD" evidence="1">
    <location>
        <begin position="25"/>
        <end position="213"/>
    </location>
</feature>
<dbReference type="KEGG" id="marq:MARGE09_P0749"/>
<evidence type="ECO:0000313" key="3">
    <source>
        <dbReference type="Proteomes" id="UP001320119"/>
    </source>
</evidence>
<dbReference type="PROSITE" id="PS51833">
    <property type="entry name" value="HDOD"/>
    <property type="match status" value="1"/>
</dbReference>
<dbReference type="InterPro" id="IPR052340">
    <property type="entry name" value="RNase_Y/CdgJ"/>
</dbReference>
<keyword evidence="3" id="KW-1185">Reference proteome</keyword>
<dbReference type="InterPro" id="IPR013976">
    <property type="entry name" value="HDOD"/>
</dbReference>
<proteinExistence type="predicted"/>
<evidence type="ECO:0000259" key="1">
    <source>
        <dbReference type="PROSITE" id="PS51833"/>
    </source>
</evidence>
<dbReference type="PANTHER" id="PTHR33525:SF3">
    <property type="entry name" value="RIBONUCLEASE Y"/>
    <property type="match status" value="1"/>
</dbReference>
<sequence length="286" mass="31934">MSTAPQENSFVEIITQRINQDDIEVPMLPEVANKVMRLTNDPESDINDLAKLIQSDQSLAGHVMRIANSALYSPNATLVSLQQAITRLGMRVIADIALAASVNSKMFNAPGYEKHIQTELQFSLMAGLWAKEIARACRRNVEAAFLAGLLHDIGRPVCIQVVTEVAKSLKLDVPKNMMIELEQHFQRSLGISVVHQWEMPALVRDVVTWFDDYTNAGKSAEQTMIVVAGAEFSRRFYKGTPLNKKITHEQLLKSPVLADLNLYPDDIEKLIEKEELISSAMEAMSQ</sequence>
<name>A0AAN1WFB2_9GAMM</name>
<organism evidence="2 3">
    <name type="scientific">Marinagarivorans cellulosilyticus</name>
    <dbReference type="NCBI Taxonomy" id="2721545"/>
    <lineage>
        <taxon>Bacteria</taxon>
        <taxon>Pseudomonadati</taxon>
        <taxon>Pseudomonadota</taxon>
        <taxon>Gammaproteobacteria</taxon>
        <taxon>Cellvibrionales</taxon>
        <taxon>Cellvibrionaceae</taxon>
        <taxon>Marinagarivorans</taxon>
    </lineage>
</organism>